<dbReference type="EMBL" id="CABFWE030000013">
    <property type="protein sequence ID" value="CAD7053566.1"/>
    <property type="molecule type" value="Genomic_DNA"/>
</dbReference>
<gene>
    <name evidence="1" type="ORF">RHAB21_04521</name>
</gene>
<evidence type="ECO:0000313" key="2">
    <source>
        <dbReference type="Proteomes" id="UP000601041"/>
    </source>
</evidence>
<proteinExistence type="predicted"/>
<sequence>MVSRFTLILLLVAFLNALCFPLITLGLTHVSHMTFALSRH</sequence>
<keyword evidence="2" id="KW-1185">Reference proteome</keyword>
<accession>A0ABM8PXA8</accession>
<dbReference type="Proteomes" id="UP000601041">
    <property type="component" value="Unassembled WGS sequence"/>
</dbReference>
<evidence type="ECO:0000313" key="1">
    <source>
        <dbReference type="EMBL" id="CAD7053566.1"/>
    </source>
</evidence>
<comment type="caution">
    <text evidence="1">The sequence shown here is derived from an EMBL/GenBank/DDBJ whole genome shotgun (WGS) entry which is preliminary data.</text>
</comment>
<name>A0ABM8PXA8_9HYPH</name>
<organism evidence="1 2">
    <name type="scientific">Pseudorhizobium halotolerans</name>
    <dbReference type="NCBI Taxonomy" id="1233081"/>
    <lineage>
        <taxon>Bacteria</taxon>
        <taxon>Pseudomonadati</taxon>
        <taxon>Pseudomonadota</taxon>
        <taxon>Alphaproteobacteria</taxon>
        <taxon>Hyphomicrobiales</taxon>
        <taxon>Rhizobiaceae</taxon>
        <taxon>Rhizobium/Agrobacterium group</taxon>
        <taxon>Pseudorhizobium</taxon>
    </lineage>
</organism>
<protein>
    <submittedName>
        <fullName evidence="1">Uncharacterized protein</fullName>
    </submittedName>
</protein>
<reference evidence="1 2" key="1">
    <citation type="submission" date="2020-11" db="EMBL/GenBank/DDBJ databases">
        <authorList>
            <person name="Lassalle F."/>
        </authorList>
    </citation>
    <scope>NUCLEOTIDE SEQUENCE [LARGE SCALE GENOMIC DNA]</scope>
    <source>
        <strain evidence="1 2">AB21</strain>
    </source>
</reference>